<proteinExistence type="predicted"/>
<keyword evidence="2" id="KW-0378">Hydrolase</keyword>
<evidence type="ECO:0000313" key="3">
    <source>
        <dbReference type="Proteomes" id="UP000503840"/>
    </source>
</evidence>
<dbReference type="SUPFAM" id="SSF109604">
    <property type="entry name" value="HD-domain/PDEase-like"/>
    <property type="match status" value="1"/>
</dbReference>
<dbReference type="RefSeq" id="WP_174405069.1">
    <property type="nucleotide sequence ID" value="NZ_BLVO01000013.1"/>
</dbReference>
<dbReference type="PANTHER" id="PTHR38659">
    <property type="entry name" value="METAL-DEPENDENT PHOSPHOHYDROLASE"/>
    <property type="match status" value="1"/>
</dbReference>
<name>A0A7J0BJV0_9BACT</name>
<evidence type="ECO:0000313" key="2">
    <source>
        <dbReference type="EMBL" id="GFM33405.1"/>
    </source>
</evidence>
<dbReference type="Proteomes" id="UP000503840">
    <property type="component" value="Unassembled WGS sequence"/>
</dbReference>
<dbReference type="EMBL" id="BLVO01000013">
    <property type="protein sequence ID" value="GFM33405.1"/>
    <property type="molecule type" value="Genomic_DNA"/>
</dbReference>
<feature type="domain" description="HD" evidence="1">
    <location>
        <begin position="22"/>
        <end position="93"/>
    </location>
</feature>
<dbReference type="PANTHER" id="PTHR38659:SF1">
    <property type="entry name" value="METAL DEPENDENT PHOSPHOHYDROLASE"/>
    <property type="match status" value="1"/>
</dbReference>
<keyword evidence="3" id="KW-1185">Reference proteome</keyword>
<dbReference type="GO" id="GO:0016787">
    <property type="term" value="F:hydrolase activity"/>
    <property type="evidence" value="ECO:0007669"/>
    <property type="project" value="UniProtKB-KW"/>
</dbReference>
<protein>
    <submittedName>
        <fullName evidence="2">HD family phosphohydrolase</fullName>
    </submittedName>
</protein>
<organism evidence="2 3">
    <name type="scientific">Desulfovibrio subterraneus</name>
    <dbReference type="NCBI Taxonomy" id="2718620"/>
    <lineage>
        <taxon>Bacteria</taxon>
        <taxon>Pseudomonadati</taxon>
        <taxon>Thermodesulfobacteriota</taxon>
        <taxon>Desulfovibrionia</taxon>
        <taxon>Desulfovibrionales</taxon>
        <taxon>Desulfovibrionaceae</taxon>
        <taxon>Desulfovibrio</taxon>
    </lineage>
</organism>
<dbReference type="InterPro" id="IPR006674">
    <property type="entry name" value="HD_domain"/>
</dbReference>
<reference evidence="2 3" key="1">
    <citation type="submission" date="2020-05" db="EMBL/GenBank/DDBJ databases">
        <title>Draft genome sequence of Desulfovibrio sp. strain HN2T.</title>
        <authorList>
            <person name="Ueno A."/>
            <person name="Tamazawa S."/>
            <person name="Tamamura S."/>
            <person name="Murakami T."/>
            <person name="Kiyama T."/>
            <person name="Inomata H."/>
            <person name="Amano Y."/>
            <person name="Miyakawa K."/>
            <person name="Tamaki H."/>
            <person name="Naganuma T."/>
            <person name="Kaneko K."/>
        </authorList>
    </citation>
    <scope>NUCLEOTIDE SEQUENCE [LARGE SCALE GENOMIC DNA]</scope>
    <source>
        <strain evidence="2 3">HN2</strain>
    </source>
</reference>
<gene>
    <name evidence="2" type="ORF">DSM101010T_17700</name>
</gene>
<sequence>MITRDEAYQLLLSLQPEQHLVHHAVTSEAVMRQLAVALKEDADLWGLTGLLHDIDFPRTKDTPEQHGLLAMELLKDALPEEALSAIRAHNSECTNHLPTTRLDYALRCAESVTGLVCTNALVRPEGMNGMEPKSLKKKMKDKAFAASVNRDRIRECEKLDMDLGAFFQIAIDAITPIAGSVGLVKS</sequence>
<comment type="caution">
    <text evidence="2">The sequence shown here is derived from an EMBL/GenBank/DDBJ whole genome shotgun (WGS) entry which is preliminary data.</text>
</comment>
<dbReference type="NCBIfam" id="TIGR00277">
    <property type="entry name" value="HDIG"/>
    <property type="match status" value="1"/>
</dbReference>
<dbReference type="InterPro" id="IPR006675">
    <property type="entry name" value="HDIG_dom"/>
</dbReference>
<dbReference type="Pfam" id="PF01966">
    <property type="entry name" value="HD"/>
    <property type="match status" value="1"/>
</dbReference>
<accession>A0A7J0BJV0</accession>
<evidence type="ECO:0000259" key="1">
    <source>
        <dbReference type="Pfam" id="PF01966"/>
    </source>
</evidence>
<dbReference type="AlphaFoldDB" id="A0A7J0BJV0"/>
<dbReference type="Gene3D" id="1.10.3210.10">
    <property type="entry name" value="Hypothetical protein af1432"/>
    <property type="match status" value="1"/>
</dbReference>